<keyword evidence="2" id="KW-0418">Kinase</keyword>
<organism evidence="6 7">
    <name type="scientific">Flavobacterium luteum</name>
    <dbReference type="NCBI Taxonomy" id="2026654"/>
    <lineage>
        <taxon>Bacteria</taxon>
        <taxon>Pseudomonadati</taxon>
        <taxon>Bacteroidota</taxon>
        <taxon>Flavobacteriia</taxon>
        <taxon>Flavobacteriales</taxon>
        <taxon>Flavobacteriaceae</taxon>
        <taxon>Flavobacterium</taxon>
    </lineage>
</organism>
<keyword evidence="7" id="KW-1185">Reference proteome</keyword>
<keyword evidence="4" id="KW-0472">Membrane</keyword>
<evidence type="ECO:0000313" key="7">
    <source>
        <dbReference type="Proteomes" id="UP000490922"/>
    </source>
</evidence>
<dbReference type="CDD" id="cd16917">
    <property type="entry name" value="HATPase_UhpB-NarQ-NarX-like"/>
    <property type="match status" value="1"/>
</dbReference>
<evidence type="ECO:0000256" key="4">
    <source>
        <dbReference type="SAM" id="Phobius"/>
    </source>
</evidence>
<feature type="transmembrane region" description="Helical" evidence="4">
    <location>
        <begin position="290"/>
        <end position="314"/>
    </location>
</feature>
<gene>
    <name evidence="6" type="ORF">F6464_07070</name>
</gene>
<keyword evidence="4" id="KW-0812">Transmembrane</keyword>
<protein>
    <recommendedName>
        <fullName evidence="5">Histidine kinase/HSP90-like ATPase domain-containing protein</fullName>
    </recommendedName>
</protein>
<dbReference type="SUPFAM" id="SSF55874">
    <property type="entry name" value="ATPase domain of HSP90 chaperone/DNA topoisomerase II/histidine kinase"/>
    <property type="match status" value="1"/>
</dbReference>
<dbReference type="InterPro" id="IPR036890">
    <property type="entry name" value="HATPase_C_sf"/>
</dbReference>
<dbReference type="SMART" id="SM00387">
    <property type="entry name" value="HATPase_c"/>
    <property type="match status" value="1"/>
</dbReference>
<dbReference type="AlphaFoldDB" id="A0A7J5AI67"/>
<evidence type="ECO:0000256" key="3">
    <source>
        <dbReference type="ARBA" id="ARBA00023012"/>
    </source>
</evidence>
<evidence type="ECO:0000256" key="2">
    <source>
        <dbReference type="ARBA" id="ARBA00022777"/>
    </source>
</evidence>
<dbReference type="GO" id="GO:0000160">
    <property type="term" value="P:phosphorelay signal transduction system"/>
    <property type="evidence" value="ECO:0007669"/>
    <property type="project" value="UniProtKB-KW"/>
</dbReference>
<dbReference type="OrthoDB" id="9760839at2"/>
<evidence type="ECO:0000313" key="6">
    <source>
        <dbReference type="EMBL" id="KAB1157098.1"/>
    </source>
</evidence>
<dbReference type="EMBL" id="WAEM01000002">
    <property type="protein sequence ID" value="KAB1157098.1"/>
    <property type="molecule type" value="Genomic_DNA"/>
</dbReference>
<dbReference type="Pfam" id="PF02518">
    <property type="entry name" value="HATPase_c"/>
    <property type="match status" value="1"/>
</dbReference>
<keyword evidence="3" id="KW-0902">Two-component regulatory system</keyword>
<dbReference type="InterPro" id="IPR011622">
    <property type="entry name" value="7TMR_DISM_rcpt_extracell_dom2"/>
</dbReference>
<comment type="caution">
    <text evidence="6">The sequence shown here is derived from an EMBL/GenBank/DDBJ whole genome shotgun (WGS) entry which is preliminary data.</text>
</comment>
<dbReference type="Gene3D" id="2.60.40.2380">
    <property type="match status" value="1"/>
</dbReference>
<evidence type="ECO:0000259" key="5">
    <source>
        <dbReference type="SMART" id="SM00387"/>
    </source>
</evidence>
<dbReference type="InterPro" id="IPR003594">
    <property type="entry name" value="HATPase_dom"/>
</dbReference>
<name>A0A7J5AI67_9FLAO</name>
<dbReference type="Gene3D" id="3.30.565.10">
    <property type="entry name" value="Histidine kinase-like ATPase, C-terminal domain"/>
    <property type="match status" value="1"/>
</dbReference>
<proteinExistence type="predicted"/>
<feature type="transmembrane region" description="Helical" evidence="4">
    <location>
        <begin position="355"/>
        <end position="379"/>
    </location>
</feature>
<evidence type="ECO:0000256" key="1">
    <source>
        <dbReference type="ARBA" id="ARBA00022679"/>
    </source>
</evidence>
<feature type="transmembrane region" description="Helical" evidence="4">
    <location>
        <begin position="192"/>
        <end position="218"/>
    </location>
</feature>
<keyword evidence="1" id="KW-0808">Transferase</keyword>
<feature type="transmembrane region" description="Helical" evidence="4">
    <location>
        <begin position="391"/>
        <end position="412"/>
    </location>
</feature>
<dbReference type="PANTHER" id="PTHR24421">
    <property type="entry name" value="NITRATE/NITRITE SENSOR PROTEIN NARX-RELATED"/>
    <property type="match status" value="1"/>
</dbReference>
<feature type="transmembrane region" description="Helical" evidence="4">
    <location>
        <begin position="259"/>
        <end position="278"/>
    </location>
</feature>
<keyword evidence="4" id="KW-1133">Transmembrane helix</keyword>
<reference evidence="6 7" key="1">
    <citation type="submission" date="2019-09" db="EMBL/GenBank/DDBJ databases">
        <title>Flavobacterium sp. nov., isolated from glacier ice.</title>
        <authorList>
            <person name="Liu Q."/>
        </authorList>
    </citation>
    <scope>NUCLEOTIDE SEQUENCE [LARGE SCALE GENOMIC DNA]</scope>
    <source>
        <strain evidence="6 7">NBRC 112527</strain>
    </source>
</reference>
<dbReference type="Pfam" id="PF07696">
    <property type="entry name" value="7TMR-DISMED2"/>
    <property type="match status" value="1"/>
</dbReference>
<dbReference type="GO" id="GO:0016301">
    <property type="term" value="F:kinase activity"/>
    <property type="evidence" value="ECO:0007669"/>
    <property type="project" value="UniProtKB-KW"/>
</dbReference>
<dbReference type="InterPro" id="IPR050482">
    <property type="entry name" value="Sensor_HK_TwoCompSys"/>
</dbReference>
<feature type="transmembrane region" description="Helical" evidence="4">
    <location>
        <begin position="326"/>
        <end position="348"/>
    </location>
</feature>
<sequence>MFYKNNLKQYIVIYMLFSYVCGIAQHTIKKNVYYLEGVHSKSLLNYLDCWKDSSDRSTIVNAANALKNNHFKSWKSTRLLYAVNSSKDLWVHLVVQNHSPKEKKYWWGIYTQSDTVFVYEKLHQKWFVVDTLDYSRVSNSRNIRTRFLATTLNFSTNPNKELLLQIKNKRHSSYVYFDITTAIDNLEWEVGFYWKIGILIGGFLIICIISILAGLIVFKKIFFVYAIYLFVVIQILLQEELFIAVFPSPIFDVLYRLNSLPLALISVSLHFLTTFLLAKLLKIDLGLKGILIPYYLSFTIAFGILFSLIYFLFMEHLGFNTIIYSVFWKVSYFFILLTIALNGLFIFFNFKKYNYGVLGGVVSLFFLCFNPASYFFNYLGFIKLYDISYPFYFYIITFSETVFLGGLIAFFYRNTVKKNYMLMTDKNLIYEKLLRNKLAHQKELNATIVETQEMVFENISQELHDNAGQQLSVINFQIENLKLDFPDFTDNLSPISFSIQKLSENLRQISHSIDHNYLSEKGLIDSIFVEVSRINENKTISFNLLIEDQKNRKFKYNEQIIIYRIFQESINNILKHAKATKVTINIITFPLFRLEIEDNGIGFDQKIKVPKSKSMGLKNCYNRAKIIGYDFEIESFPTEGTKILLKEKEK</sequence>
<feature type="transmembrane region" description="Helical" evidence="4">
    <location>
        <begin position="225"/>
        <end position="247"/>
    </location>
</feature>
<feature type="domain" description="Histidine kinase/HSP90-like ATPase" evidence="5">
    <location>
        <begin position="557"/>
        <end position="648"/>
    </location>
</feature>
<dbReference type="Proteomes" id="UP000490922">
    <property type="component" value="Unassembled WGS sequence"/>
</dbReference>
<accession>A0A7J5AI67</accession>